<organism evidence="10">
    <name type="scientific">Nippostrongylus brasiliensis</name>
    <name type="common">Rat hookworm</name>
    <dbReference type="NCBI Taxonomy" id="27835"/>
    <lineage>
        <taxon>Eukaryota</taxon>
        <taxon>Metazoa</taxon>
        <taxon>Ecdysozoa</taxon>
        <taxon>Nematoda</taxon>
        <taxon>Chromadorea</taxon>
        <taxon>Rhabditida</taxon>
        <taxon>Rhabditina</taxon>
        <taxon>Rhabditomorpha</taxon>
        <taxon>Strongyloidea</taxon>
        <taxon>Heligmosomidae</taxon>
        <taxon>Nippostrongylus</taxon>
    </lineage>
</organism>
<evidence type="ECO:0000256" key="5">
    <source>
        <dbReference type="ARBA" id="ARBA00022729"/>
    </source>
</evidence>
<evidence type="ECO:0000313" key="9">
    <source>
        <dbReference type="Proteomes" id="UP000271162"/>
    </source>
</evidence>
<evidence type="ECO:0000313" key="10">
    <source>
        <dbReference type="WBParaSite" id="NBR_0002119801-mRNA-1"/>
    </source>
</evidence>
<keyword evidence="4" id="KW-0808">Transferase</keyword>
<dbReference type="InterPro" id="IPR002213">
    <property type="entry name" value="UDP_glucos_trans"/>
</dbReference>
<dbReference type="InterPro" id="IPR050271">
    <property type="entry name" value="UDP-glycosyltransferase"/>
</dbReference>
<reference evidence="10" key="1">
    <citation type="submission" date="2017-02" db="UniProtKB">
        <authorList>
            <consortium name="WormBaseParasite"/>
        </authorList>
    </citation>
    <scope>IDENTIFICATION</scope>
</reference>
<dbReference type="PANTHER" id="PTHR48043:SF5">
    <property type="entry name" value="UDP-GLUCURONOSYLTRANSFERASE UGT-58-RELATED"/>
    <property type="match status" value="1"/>
</dbReference>
<keyword evidence="5" id="KW-0732">Signal</keyword>
<proteinExistence type="inferred from homology"/>
<keyword evidence="7" id="KW-1133">Transmembrane helix</keyword>
<evidence type="ECO:0000256" key="7">
    <source>
        <dbReference type="SAM" id="Phobius"/>
    </source>
</evidence>
<dbReference type="STRING" id="27835.A0A0N4YVC6"/>
<dbReference type="SUPFAM" id="SSF53756">
    <property type="entry name" value="UDP-Glycosyltransferase/glycogen phosphorylase"/>
    <property type="match status" value="1"/>
</dbReference>
<dbReference type="PANTHER" id="PTHR48043">
    <property type="entry name" value="EG:EG0003.4 PROTEIN-RELATED"/>
    <property type="match status" value="1"/>
</dbReference>
<keyword evidence="9" id="KW-1185">Reference proteome</keyword>
<evidence type="ECO:0000313" key="8">
    <source>
        <dbReference type="EMBL" id="VDL84940.1"/>
    </source>
</evidence>
<evidence type="ECO:0000256" key="3">
    <source>
        <dbReference type="ARBA" id="ARBA00022676"/>
    </source>
</evidence>
<gene>
    <name evidence="8" type="ORF">NBR_LOCUS21199</name>
</gene>
<comment type="catalytic activity">
    <reaction evidence="6">
        <text>glucuronate acceptor + UDP-alpha-D-glucuronate = acceptor beta-D-glucuronoside + UDP + H(+)</text>
        <dbReference type="Rhea" id="RHEA:21032"/>
        <dbReference type="ChEBI" id="CHEBI:15378"/>
        <dbReference type="ChEBI" id="CHEBI:58052"/>
        <dbReference type="ChEBI" id="CHEBI:58223"/>
        <dbReference type="ChEBI" id="CHEBI:132367"/>
        <dbReference type="ChEBI" id="CHEBI:132368"/>
        <dbReference type="EC" id="2.4.1.17"/>
    </reaction>
</comment>
<evidence type="ECO:0000256" key="4">
    <source>
        <dbReference type="ARBA" id="ARBA00022679"/>
    </source>
</evidence>
<comment type="similarity">
    <text evidence="1">Belongs to the UDP-glycosyltransferase family.</text>
</comment>
<dbReference type="Pfam" id="PF00201">
    <property type="entry name" value="UDPGT"/>
    <property type="match status" value="1"/>
</dbReference>
<keyword evidence="3" id="KW-0328">Glycosyltransferase</keyword>
<evidence type="ECO:0000256" key="6">
    <source>
        <dbReference type="ARBA" id="ARBA00047475"/>
    </source>
</evidence>
<dbReference type="AlphaFoldDB" id="A0A0N4YVC6"/>
<dbReference type="GO" id="GO:0015020">
    <property type="term" value="F:glucuronosyltransferase activity"/>
    <property type="evidence" value="ECO:0007669"/>
    <property type="project" value="UniProtKB-EC"/>
</dbReference>
<dbReference type="WBParaSite" id="NBR_0002119801-mRNA-1">
    <property type="protein sequence ID" value="NBR_0002119801-mRNA-1"/>
    <property type="gene ID" value="NBR_0002119801"/>
</dbReference>
<dbReference type="EMBL" id="UYSL01026030">
    <property type="protein sequence ID" value="VDL84940.1"/>
    <property type="molecule type" value="Genomic_DNA"/>
</dbReference>
<keyword evidence="7" id="KW-0812">Transmembrane</keyword>
<keyword evidence="7" id="KW-0472">Membrane</keyword>
<feature type="transmembrane region" description="Helical" evidence="7">
    <location>
        <begin position="99"/>
        <end position="123"/>
    </location>
</feature>
<reference evidence="8 9" key="2">
    <citation type="submission" date="2018-11" db="EMBL/GenBank/DDBJ databases">
        <authorList>
            <consortium name="Pathogen Informatics"/>
        </authorList>
    </citation>
    <scope>NUCLEOTIDE SEQUENCE [LARGE SCALE GENOMIC DNA]</scope>
</reference>
<accession>A0A0N4YVC6</accession>
<dbReference type="Gene3D" id="3.40.50.2000">
    <property type="entry name" value="Glycogen Phosphorylase B"/>
    <property type="match status" value="1"/>
</dbReference>
<evidence type="ECO:0000256" key="1">
    <source>
        <dbReference type="ARBA" id="ARBA00009995"/>
    </source>
</evidence>
<evidence type="ECO:0000256" key="2">
    <source>
        <dbReference type="ARBA" id="ARBA00012544"/>
    </source>
</evidence>
<dbReference type="EC" id="2.4.1.17" evidence="2"/>
<name>A0A0N4YVC6_NIPBR</name>
<protein>
    <recommendedName>
        <fullName evidence="2">glucuronosyltransferase</fullName>
        <ecNumber evidence="2">2.4.1.17</ecNumber>
    </recommendedName>
</protein>
<sequence length="159" mass="18105">HPKCRVHVSHGGTNSVIESVWHGVPTIGVPLTVAGHDNLLRISARGAGLLIPKKEFSKSSLVKALKEIRDKKYKEEMLVFQDMVPHARSGADKLNVFQYFLVDVIVFMLSVLLLIFSTIYFIIRTIFRVVKYVIFLPFNQAYSTPKQLKKNISHSKKRN</sequence>
<dbReference type="Proteomes" id="UP000271162">
    <property type="component" value="Unassembled WGS sequence"/>
</dbReference>